<dbReference type="Proteomes" id="UP001108027">
    <property type="component" value="Unassembled WGS sequence"/>
</dbReference>
<comment type="similarity">
    <text evidence="1">In the C-terminal section; belongs to the class-I pyridoxal-phosphate-dependent aminotransferase family.</text>
</comment>
<dbReference type="Pfam" id="PF00155">
    <property type="entry name" value="Aminotran_1_2"/>
    <property type="match status" value="1"/>
</dbReference>
<dbReference type="InterPro" id="IPR015421">
    <property type="entry name" value="PyrdxlP-dep_Trfase_major"/>
</dbReference>
<dbReference type="PANTHER" id="PTHR46577">
    <property type="entry name" value="HTH-TYPE TRANSCRIPTIONAL REGULATORY PROTEIN GABR"/>
    <property type="match status" value="1"/>
</dbReference>
<evidence type="ECO:0000256" key="4">
    <source>
        <dbReference type="ARBA" id="ARBA00023125"/>
    </source>
</evidence>
<dbReference type="Pfam" id="PF00392">
    <property type="entry name" value="GntR"/>
    <property type="match status" value="1"/>
</dbReference>
<dbReference type="InterPro" id="IPR051446">
    <property type="entry name" value="HTH_trans_reg/aminotransferase"/>
</dbReference>
<dbReference type="SUPFAM" id="SSF46785">
    <property type="entry name" value="Winged helix' DNA-binding domain"/>
    <property type="match status" value="1"/>
</dbReference>
<dbReference type="GO" id="GO:0003700">
    <property type="term" value="F:DNA-binding transcription factor activity"/>
    <property type="evidence" value="ECO:0007669"/>
    <property type="project" value="InterPro"/>
</dbReference>
<dbReference type="InterPro" id="IPR036390">
    <property type="entry name" value="WH_DNA-bd_sf"/>
</dbReference>
<protein>
    <submittedName>
        <fullName evidence="7">PLP-dependent aminotransferase family protein</fullName>
    </submittedName>
</protein>
<evidence type="ECO:0000313" key="8">
    <source>
        <dbReference type="Proteomes" id="UP001108027"/>
    </source>
</evidence>
<dbReference type="CDD" id="cd00609">
    <property type="entry name" value="AAT_like"/>
    <property type="match status" value="1"/>
</dbReference>
<dbReference type="Gene3D" id="1.10.10.10">
    <property type="entry name" value="Winged helix-like DNA-binding domain superfamily/Winged helix DNA-binding domain"/>
    <property type="match status" value="1"/>
</dbReference>
<evidence type="ECO:0000259" key="6">
    <source>
        <dbReference type="PROSITE" id="PS50949"/>
    </source>
</evidence>
<evidence type="ECO:0000256" key="3">
    <source>
        <dbReference type="ARBA" id="ARBA00023015"/>
    </source>
</evidence>
<keyword evidence="5" id="KW-0804">Transcription</keyword>
<gene>
    <name evidence="7" type="ORF">LL252_12505</name>
</gene>
<dbReference type="InterPro" id="IPR004839">
    <property type="entry name" value="Aminotransferase_I/II_large"/>
</dbReference>
<dbReference type="GO" id="GO:0003677">
    <property type="term" value="F:DNA binding"/>
    <property type="evidence" value="ECO:0007669"/>
    <property type="project" value="UniProtKB-KW"/>
</dbReference>
<evidence type="ECO:0000313" key="7">
    <source>
        <dbReference type="EMBL" id="MCC4309390.1"/>
    </source>
</evidence>
<keyword evidence="2" id="KW-0663">Pyridoxal phosphate</keyword>
<dbReference type="PANTHER" id="PTHR46577:SF2">
    <property type="entry name" value="TRANSCRIPTIONAL REGULATORY PROTEIN"/>
    <property type="match status" value="1"/>
</dbReference>
<dbReference type="PROSITE" id="PS50949">
    <property type="entry name" value="HTH_GNTR"/>
    <property type="match status" value="1"/>
</dbReference>
<name>A0A9Q3YQ29_9GAMM</name>
<dbReference type="InterPro" id="IPR015424">
    <property type="entry name" value="PyrdxlP-dep_Trfase"/>
</dbReference>
<dbReference type="InterPro" id="IPR000524">
    <property type="entry name" value="Tscrpt_reg_HTH_GntR"/>
</dbReference>
<evidence type="ECO:0000256" key="5">
    <source>
        <dbReference type="ARBA" id="ARBA00023163"/>
    </source>
</evidence>
<evidence type="ECO:0000256" key="1">
    <source>
        <dbReference type="ARBA" id="ARBA00005384"/>
    </source>
</evidence>
<proteinExistence type="inferred from homology"/>
<keyword evidence="8" id="KW-1185">Reference proteome</keyword>
<dbReference type="Gene3D" id="3.40.640.10">
    <property type="entry name" value="Type I PLP-dependent aspartate aminotransferase-like (Major domain)"/>
    <property type="match status" value="1"/>
</dbReference>
<dbReference type="GO" id="GO:0008483">
    <property type="term" value="F:transaminase activity"/>
    <property type="evidence" value="ECO:0007669"/>
    <property type="project" value="UniProtKB-KW"/>
</dbReference>
<organism evidence="7 8">
    <name type="scientific">Alloalcanivorax marinus</name>
    <dbReference type="NCBI Taxonomy" id="1177169"/>
    <lineage>
        <taxon>Bacteria</taxon>
        <taxon>Pseudomonadati</taxon>
        <taxon>Pseudomonadota</taxon>
        <taxon>Gammaproteobacteria</taxon>
        <taxon>Oceanospirillales</taxon>
        <taxon>Alcanivoracaceae</taxon>
        <taxon>Alloalcanivorax</taxon>
    </lineage>
</organism>
<dbReference type="RefSeq" id="WP_204431695.1">
    <property type="nucleotide sequence ID" value="NZ_ARXL01000047.1"/>
</dbReference>
<dbReference type="SMART" id="SM00345">
    <property type="entry name" value="HTH_GNTR"/>
    <property type="match status" value="1"/>
</dbReference>
<dbReference type="EMBL" id="JAJGNA010000015">
    <property type="protein sequence ID" value="MCC4309390.1"/>
    <property type="molecule type" value="Genomic_DNA"/>
</dbReference>
<dbReference type="Gene3D" id="3.90.1150.10">
    <property type="entry name" value="Aspartate Aminotransferase, domain 1"/>
    <property type="match status" value="1"/>
</dbReference>
<keyword evidence="4" id="KW-0238">DNA-binding</keyword>
<keyword evidence="7" id="KW-0032">Aminotransferase</keyword>
<dbReference type="InterPro" id="IPR036388">
    <property type="entry name" value="WH-like_DNA-bd_sf"/>
</dbReference>
<keyword evidence="7" id="KW-0808">Transferase</keyword>
<dbReference type="CDD" id="cd07377">
    <property type="entry name" value="WHTH_GntR"/>
    <property type="match status" value="1"/>
</dbReference>
<keyword evidence="3" id="KW-0805">Transcription regulation</keyword>
<dbReference type="GO" id="GO:0030170">
    <property type="term" value="F:pyridoxal phosphate binding"/>
    <property type="evidence" value="ECO:0007669"/>
    <property type="project" value="InterPro"/>
</dbReference>
<dbReference type="InterPro" id="IPR015422">
    <property type="entry name" value="PyrdxlP-dep_Trfase_small"/>
</dbReference>
<reference evidence="7" key="1">
    <citation type="submission" date="2021-10" db="EMBL/GenBank/DDBJ databases">
        <title>The diversity and Nitrogen Metabolism of Culturable Nitrate-Utilizing Bacteria Within the Oxygen Minimum Zone of the Changjiang (Yangtze River)Estuary.</title>
        <authorList>
            <person name="Zhang D."/>
            <person name="Zheng J."/>
            <person name="Liu S."/>
            <person name="He W."/>
        </authorList>
    </citation>
    <scope>NUCLEOTIDE SEQUENCE</scope>
    <source>
        <strain evidence="7">FXH-223</strain>
    </source>
</reference>
<comment type="caution">
    <text evidence="7">The sequence shown here is derived from an EMBL/GenBank/DDBJ whole genome shotgun (WGS) entry which is preliminary data.</text>
</comment>
<dbReference type="SUPFAM" id="SSF53383">
    <property type="entry name" value="PLP-dependent transferases"/>
    <property type="match status" value="1"/>
</dbReference>
<dbReference type="AlphaFoldDB" id="A0A9Q3YQ29"/>
<evidence type="ECO:0000256" key="2">
    <source>
        <dbReference type="ARBA" id="ARBA00022898"/>
    </source>
</evidence>
<sequence>MNHAPPGKRYQQLADRLQTLILDQVYPVGSRLPGVRRLGQQHGVSVATAVSACRELEQRGVLEARPRSGFFVCPPPARREAPNLPSADRRPRPVTGQERVLRMVQAVNDPALVNLGAAVADPDFQPVARMEQAFRTVLREQRRRCVGYEFPPGAPELRAGLARRLAALRCPVAPDDVLITNSCQESVAIALRMVTRPGDTVAIESPTYYGLLQVIESLGLKALEIPTDPIQGLSLEALTLALERWPVAACVVVPNFSNPLGACMPDARKRALLALLAEHDVPLVEDDIYGDLPLRGPRPLPIKAWDRDGRVYYCSSCSKTLSAGLRVGWLVPGADRERAWYLQFINTVSVATPSQLALAHVLDHGHYDRHLRTVRDLLARAVARMTDRVSALFPASTRVSRPAGGFVLWLELAGEVDTAELAERALDAGVSFAPGALFSASGKFDHCLRLNCAVRWDQRVERALARLAALL</sequence>
<accession>A0A9Q3YQ29</accession>
<feature type="domain" description="HTH gntR-type" evidence="6">
    <location>
        <begin position="7"/>
        <end position="75"/>
    </location>
</feature>